<name>A0ABW5DLQ2_9PROT</name>
<evidence type="ECO:0000313" key="6">
    <source>
        <dbReference type="EMBL" id="MFD2261423.1"/>
    </source>
</evidence>
<evidence type="ECO:0000256" key="1">
    <source>
        <dbReference type="ARBA" id="ARBA00023015"/>
    </source>
</evidence>
<gene>
    <name evidence="6" type="ORF">ACFSM5_00890</name>
</gene>
<dbReference type="InterPro" id="IPR050707">
    <property type="entry name" value="HTH_MetabolicPath_Reg"/>
</dbReference>
<organism evidence="6 7">
    <name type="scientific">Lacibacterium aquatile</name>
    <dbReference type="NCBI Taxonomy" id="1168082"/>
    <lineage>
        <taxon>Bacteria</taxon>
        <taxon>Pseudomonadati</taxon>
        <taxon>Pseudomonadota</taxon>
        <taxon>Alphaproteobacteria</taxon>
        <taxon>Rhodospirillales</taxon>
        <taxon>Rhodospirillaceae</taxon>
    </lineage>
</organism>
<keyword evidence="2" id="KW-0238">DNA-binding</keyword>
<feature type="domain" description="HTH iclR-type" evidence="4">
    <location>
        <begin position="10"/>
        <end position="70"/>
    </location>
</feature>
<keyword evidence="3" id="KW-0804">Transcription</keyword>
<dbReference type="RefSeq" id="WP_379874164.1">
    <property type="nucleotide sequence ID" value="NZ_JBHUIP010000001.1"/>
</dbReference>
<feature type="domain" description="IclR-ED" evidence="5">
    <location>
        <begin position="71"/>
        <end position="256"/>
    </location>
</feature>
<evidence type="ECO:0000313" key="7">
    <source>
        <dbReference type="Proteomes" id="UP001597295"/>
    </source>
</evidence>
<dbReference type="Pfam" id="PF01614">
    <property type="entry name" value="IclR_C"/>
    <property type="match status" value="1"/>
</dbReference>
<evidence type="ECO:0000259" key="5">
    <source>
        <dbReference type="PROSITE" id="PS51078"/>
    </source>
</evidence>
<dbReference type="PROSITE" id="PS51077">
    <property type="entry name" value="HTH_ICLR"/>
    <property type="match status" value="1"/>
</dbReference>
<dbReference type="PANTHER" id="PTHR30136:SF34">
    <property type="entry name" value="TRANSCRIPTIONAL REGULATOR"/>
    <property type="match status" value="1"/>
</dbReference>
<evidence type="ECO:0000256" key="2">
    <source>
        <dbReference type="ARBA" id="ARBA00023125"/>
    </source>
</evidence>
<keyword evidence="1" id="KW-0805">Transcription regulation</keyword>
<evidence type="ECO:0000256" key="3">
    <source>
        <dbReference type="ARBA" id="ARBA00023163"/>
    </source>
</evidence>
<accession>A0ABW5DLQ2</accession>
<dbReference type="InterPro" id="IPR014757">
    <property type="entry name" value="Tscrpt_reg_IclR_C"/>
</dbReference>
<dbReference type="InterPro" id="IPR036390">
    <property type="entry name" value="WH_DNA-bd_sf"/>
</dbReference>
<proteinExistence type="predicted"/>
<dbReference type="SUPFAM" id="SSF55781">
    <property type="entry name" value="GAF domain-like"/>
    <property type="match status" value="1"/>
</dbReference>
<dbReference type="InterPro" id="IPR029016">
    <property type="entry name" value="GAF-like_dom_sf"/>
</dbReference>
<dbReference type="Pfam" id="PF09339">
    <property type="entry name" value="HTH_IclR"/>
    <property type="match status" value="1"/>
</dbReference>
<dbReference type="Gene3D" id="1.10.10.10">
    <property type="entry name" value="Winged helix-like DNA-binding domain superfamily/Winged helix DNA-binding domain"/>
    <property type="match status" value="1"/>
</dbReference>
<keyword evidence="7" id="KW-1185">Reference proteome</keyword>
<sequence length="256" mass="27732">MTKKETGDFVASFARGLSVIRSFGADHRRQTLSDVADRTGLTRATARRFLITLSELGLARSDGKHFELTPAVLELGYAYLSSLDVWEAVQPSLDAVSRDLDESCSAAVLEEAEIVYIARAASRHRILSIGLRVGTRLPAHATSMGQVLLAGLEPAHLARYLRGVTLAGYTPRTLTRKADLEARLEKVRAEGFALCDQELEHGLLSLAVPVRNRRGAVVAAINVSTQSGRTSVDQVMAKFLPRLKTAAVEVAQAVRA</sequence>
<dbReference type="Proteomes" id="UP001597295">
    <property type="component" value="Unassembled WGS sequence"/>
</dbReference>
<dbReference type="PANTHER" id="PTHR30136">
    <property type="entry name" value="HELIX-TURN-HELIX TRANSCRIPTIONAL REGULATOR, ICLR FAMILY"/>
    <property type="match status" value="1"/>
</dbReference>
<evidence type="ECO:0000259" key="4">
    <source>
        <dbReference type="PROSITE" id="PS51077"/>
    </source>
</evidence>
<reference evidence="7" key="1">
    <citation type="journal article" date="2019" name="Int. J. Syst. Evol. Microbiol.">
        <title>The Global Catalogue of Microorganisms (GCM) 10K type strain sequencing project: providing services to taxonomists for standard genome sequencing and annotation.</title>
        <authorList>
            <consortium name="The Broad Institute Genomics Platform"/>
            <consortium name="The Broad Institute Genome Sequencing Center for Infectious Disease"/>
            <person name="Wu L."/>
            <person name="Ma J."/>
        </authorList>
    </citation>
    <scope>NUCLEOTIDE SEQUENCE [LARGE SCALE GENOMIC DNA]</scope>
    <source>
        <strain evidence="7">CGMCC 1.19062</strain>
    </source>
</reference>
<dbReference type="InterPro" id="IPR036388">
    <property type="entry name" value="WH-like_DNA-bd_sf"/>
</dbReference>
<dbReference type="SUPFAM" id="SSF46785">
    <property type="entry name" value="Winged helix' DNA-binding domain"/>
    <property type="match status" value="1"/>
</dbReference>
<protein>
    <submittedName>
        <fullName evidence="6">IclR family transcriptional regulator C-terminal domain-containing protein</fullName>
    </submittedName>
</protein>
<comment type="caution">
    <text evidence="6">The sequence shown here is derived from an EMBL/GenBank/DDBJ whole genome shotgun (WGS) entry which is preliminary data.</text>
</comment>
<dbReference type="EMBL" id="JBHUIP010000001">
    <property type="protein sequence ID" value="MFD2261423.1"/>
    <property type="molecule type" value="Genomic_DNA"/>
</dbReference>
<dbReference type="InterPro" id="IPR012794">
    <property type="entry name" value="PcaR_PcaU"/>
</dbReference>
<dbReference type="NCBIfam" id="TIGR02431">
    <property type="entry name" value="pcaR_pcaU"/>
    <property type="match status" value="1"/>
</dbReference>
<dbReference type="SMART" id="SM00346">
    <property type="entry name" value="HTH_ICLR"/>
    <property type="match status" value="1"/>
</dbReference>
<dbReference type="PROSITE" id="PS51078">
    <property type="entry name" value="ICLR_ED"/>
    <property type="match status" value="1"/>
</dbReference>
<dbReference type="Gene3D" id="3.30.450.40">
    <property type="match status" value="1"/>
</dbReference>
<dbReference type="InterPro" id="IPR005471">
    <property type="entry name" value="Tscrpt_reg_IclR_N"/>
</dbReference>